<dbReference type="Pfam" id="PF07980">
    <property type="entry name" value="SusD_RagB"/>
    <property type="match status" value="2"/>
</dbReference>
<evidence type="ECO:0000313" key="9">
    <source>
        <dbReference type="EMBL" id="OAQ40783.1"/>
    </source>
</evidence>
<evidence type="ECO:0000313" key="10">
    <source>
        <dbReference type="Proteomes" id="UP000078459"/>
    </source>
</evidence>
<dbReference type="InterPro" id="IPR012944">
    <property type="entry name" value="SusD_RagB_dom"/>
</dbReference>
<evidence type="ECO:0008006" key="11">
    <source>
        <dbReference type="Google" id="ProtNLM"/>
    </source>
</evidence>
<dbReference type="PROSITE" id="PS51257">
    <property type="entry name" value="PROKAR_LIPOPROTEIN"/>
    <property type="match status" value="1"/>
</dbReference>
<proteinExistence type="inferred from homology"/>
<evidence type="ECO:0000256" key="4">
    <source>
        <dbReference type="ARBA" id="ARBA00023136"/>
    </source>
</evidence>
<evidence type="ECO:0000256" key="2">
    <source>
        <dbReference type="ARBA" id="ARBA00006275"/>
    </source>
</evidence>
<comment type="similarity">
    <text evidence="2">Belongs to the SusD family.</text>
</comment>
<feature type="domain" description="SusD-like N-terminal" evidence="8">
    <location>
        <begin position="21"/>
        <end position="219"/>
    </location>
</feature>
<dbReference type="RefSeq" id="WP_068822015.1">
    <property type="nucleotide sequence ID" value="NZ_LWHJ01000022.1"/>
</dbReference>
<dbReference type="AlphaFoldDB" id="A0A179DK59"/>
<comment type="caution">
    <text evidence="9">The sequence shown here is derived from an EMBL/GenBank/DDBJ whole genome shotgun (WGS) entry which is preliminary data.</text>
</comment>
<dbReference type="Pfam" id="PF14322">
    <property type="entry name" value="SusD-like_3"/>
    <property type="match status" value="1"/>
</dbReference>
<evidence type="ECO:0000259" key="8">
    <source>
        <dbReference type="Pfam" id="PF14322"/>
    </source>
</evidence>
<keyword evidence="3 6" id="KW-0732">Signal</keyword>
<dbReference type="OrthoDB" id="5694214at2"/>
<dbReference type="InterPro" id="IPR011990">
    <property type="entry name" value="TPR-like_helical_dom_sf"/>
</dbReference>
<keyword evidence="5" id="KW-0998">Cell outer membrane</keyword>
<evidence type="ECO:0000256" key="5">
    <source>
        <dbReference type="ARBA" id="ARBA00023237"/>
    </source>
</evidence>
<keyword evidence="10" id="KW-1185">Reference proteome</keyword>
<feature type="domain" description="RagB/SusD" evidence="7">
    <location>
        <begin position="353"/>
        <end position="434"/>
    </location>
</feature>
<gene>
    <name evidence="9" type="ORF">A5893_07550</name>
</gene>
<reference evidence="9 10" key="1">
    <citation type="submission" date="2016-04" db="EMBL/GenBank/DDBJ databases">
        <authorList>
            <person name="Evans L.H."/>
            <person name="Alamgir A."/>
            <person name="Owens N."/>
            <person name="Weber N.D."/>
            <person name="Virtaneva K."/>
            <person name="Barbian K."/>
            <person name="Babar A."/>
            <person name="Rosenke K."/>
        </authorList>
    </citation>
    <scope>NUCLEOTIDE SEQUENCE [LARGE SCALE GENOMIC DNA]</scope>
    <source>
        <strain evidence="9 10">CCM 8644</strain>
    </source>
</reference>
<accession>A0A179DK59</accession>
<dbReference type="EMBL" id="LWHJ01000022">
    <property type="protein sequence ID" value="OAQ40783.1"/>
    <property type="molecule type" value="Genomic_DNA"/>
</dbReference>
<protein>
    <recommendedName>
        <fullName evidence="11">Carbohydrate-binding protein SusD</fullName>
    </recommendedName>
</protein>
<evidence type="ECO:0000256" key="1">
    <source>
        <dbReference type="ARBA" id="ARBA00004442"/>
    </source>
</evidence>
<evidence type="ECO:0000259" key="7">
    <source>
        <dbReference type="Pfam" id="PF07980"/>
    </source>
</evidence>
<evidence type="ECO:0000256" key="3">
    <source>
        <dbReference type="ARBA" id="ARBA00022729"/>
    </source>
</evidence>
<name>A0A179DK59_9SPHI</name>
<keyword evidence="4" id="KW-0472">Membrane</keyword>
<evidence type="ECO:0000256" key="6">
    <source>
        <dbReference type="SAM" id="SignalP"/>
    </source>
</evidence>
<sequence>MKRYIFIAIFAIVTLATSCEKFLDTAPTDFLAPETYYTNETQLTTALMAVYSEMGNINEHTYSRFLSIEAPGSNDEEWYRSSTAITTPLYNTDAAYSRYIGCWQTIYSGIGRANALLENIDKAEGSVVVKNAIKGEAMFMRAYYYFVLVSYWGDVPLVLNTTKSPENTDVERTPQADIYKFIIKDMTTAEGLVYDVTTLGNPGRVSKTTAEGILARVCLYAAGRLNDATYYPQARDWALKCMKSNKHSLNPDYRQIFINHSADRYDLNESMWEVEFFGTNTGTSREYERFGSTIGVINNATDATDNVGFMQGTYASTGTLFNSFNSSDLRRDWAIGPFSYTASQGARPIIPYANTFVWGRPIAKWRRDYQPKPQVKNFGNTNWPLLRYADVLLMFAEAENQVNGSPTTDAYDAINMVRRRALGTGNKVATIAITNGGSGYTTVPLVKISSGSLPGGINNSATAYATVSGGKVTTITISSPGAFYGAVPTITFEGTTGTGATATATIIAINPSDANLTPSLDKFAFFNALKDERSRELCFEGFRKLDLVRWGIFLETMKNMEITVNTLAPVAAIGTYQGRVATSLAYKNATSRDVLFPIPALEFTLNSKLTQNTDW</sequence>
<comment type="subcellular location">
    <subcellularLocation>
        <location evidence="1">Cell outer membrane</location>
    </subcellularLocation>
</comment>
<feature type="domain" description="RagB/SusD" evidence="7">
    <location>
        <begin position="524"/>
        <end position="615"/>
    </location>
</feature>
<feature type="chain" id="PRO_5008100655" description="Carbohydrate-binding protein SusD" evidence="6">
    <location>
        <begin position="19"/>
        <end position="615"/>
    </location>
</feature>
<organism evidence="9 10">
    <name type="scientific">Pedobacter psychrophilus</name>
    <dbReference type="NCBI Taxonomy" id="1826909"/>
    <lineage>
        <taxon>Bacteria</taxon>
        <taxon>Pseudomonadati</taxon>
        <taxon>Bacteroidota</taxon>
        <taxon>Sphingobacteriia</taxon>
        <taxon>Sphingobacteriales</taxon>
        <taxon>Sphingobacteriaceae</taxon>
        <taxon>Pedobacter</taxon>
    </lineage>
</organism>
<dbReference type="GO" id="GO:0009279">
    <property type="term" value="C:cell outer membrane"/>
    <property type="evidence" value="ECO:0007669"/>
    <property type="project" value="UniProtKB-SubCell"/>
</dbReference>
<dbReference type="STRING" id="1826909.A5893_07550"/>
<reference evidence="9 10" key="2">
    <citation type="submission" date="2016-06" db="EMBL/GenBank/DDBJ databases">
        <title>Pedobacter psychrophilus sp. nov., isolated from Antarctic fragmentary rock.</title>
        <authorList>
            <person name="Svec P."/>
        </authorList>
    </citation>
    <scope>NUCLEOTIDE SEQUENCE [LARGE SCALE GENOMIC DNA]</scope>
    <source>
        <strain evidence="9 10">CCM 8644</strain>
    </source>
</reference>
<dbReference type="InterPro" id="IPR033985">
    <property type="entry name" value="SusD-like_N"/>
</dbReference>
<dbReference type="SUPFAM" id="SSF48452">
    <property type="entry name" value="TPR-like"/>
    <property type="match status" value="1"/>
</dbReference>
<dbReference type="Gene3D" id="1.25.40.390">
    <property type="match status" value="2"/>
</dbReference>
<feature type="signal peptide" evidence="6">
    <location>
        <begin position="1"/>
        <end position="18"/>
    </location>
</feature>
<dbReference type="Proteomes" id="UP000078459">
    <property type="component" value="Unassembled WGS sequence"/>
</dbReference>